<dbReference type="Proteomes" id="UP000044938">
    <property type="component" value="Unassembled WGS sequence"/>
</dbReference>
<dbReference type="EMBL" id="CFOE01000846">
    <property type="protein sequence ID" value="CFE46367.1"/>
    <property type="molecule type" value="Genomic_DNA"/>
</dbReference>
<dbReference type="Proteomes" id="UP000048289">
    <property type="component" value="Unassembled WGS sequence"/>
</dbReference>
<evidence type="ECO:0000313" key="1">
    <source>
        <dbReference type="EMBL" id="CFE46367.1"/>
    </source>
</evidence>
<proteinExistence type="predicted"/>
<name>A0A654TEX6_MYCTX</name>
<sequence>MPVLRADLEMQITICRFALRTDGAQLRSRGDSITKDKAALVPGPKYIDNVELAACDRQRHQAIDLVDRADGPGSDRVDGCSRIGGEVDTGMETTRVRTVPAADRARLPVDRQPPARLERIEVAADAPPVVGFEQVDLVECVAKQQRSVVGHPEVEPIVRIEPQIVLHPQDPFRQRRPAAMHQPNPRKLSDATVIGDVGRPMRVVHQLAACPQTRVPAPQRST</sequence>
<accession>A0A654TEX6</accession>
<dbReference type="AlphaFoldDB" id="A0A654TEX6"/>
<organism evidence="1 6">
    <name type="scientific">Mycobacterium tuberculosis</name>
    <dbReference type="NCBI Taxonomy" id="1773"/>
    <lineage>
        <taxon>Bacteria</taxon>
        <taxon>Bacillati</taxon>
        <taxon>Actinomycetota</taxon>
        <taxon>Actinomycetes</taxon>
        <taxon>Mycobacteriales</taxon>
        <taxon>Mycobacteriaceae</taxon>
        <taxon>Mycobacterium</taxon>
        <taxon>Mycobacterium tuberculosis complex</taxon>
    </lineage>
</organism>
<evidence type="ECO:0000313" key="3">
    <source>
        <dbReference type="EMBL" id="COX23660.1"/>
    </source>
</evidence>
<evidence type="ECO:0000313" key="4">
    <source>
        <dbReference type="Proteomes" id="UP000044938"/>
    </source>
</evidence>
<dbReference type="EMBL" id="CSAJ01000806">
    <property type="protein sequence ID" value="COX23660.1"/>
    <property type="molecule type" value="Genomic_DNA"/>
</dbReference>
<dbReference type="EMBL" id="CSAD01000873">
    <property type="protein sequence ID" value="COW55636.1"/>
    <property type="molecule type" value="Genomic_DNA"/>
</dbReference>
<evidence type="ECO:0000313" key="6">
    <source>
        <dbReference type="Proteomes" id="UP000048289"/>
    </source>
</evidence>
<evidence type="ECO:0000313" key="2">
    <source>
        <dbReference type="EMBL" id="COW55636.1"/>
    </source>
</evidence>
<dbReference type="Proteomes" id="UP000045842">
    <property type="component" value="Unassembled WGS sequence"/>
</dbReference>
<reference evidence="4 5" key="1">
    <citation type="submission" date="2015-03" db="EMBL/GenBank/DDBJ databases">
        <authorList>
            <consortium name="Pathogen Informatics"/>
        </authorList>
    </citation>
    <scope>NUCLEOTIDE SEQUENCE [LARGE SCALE GENOMIC DNA]</scope>
    <source>
        <strain evidence="2 5">G09801536</strain>
        <strain evidence="1 6">G09901357</strain>
        <strain evidence="3 4">M09401471</strain>
    </source>
</reference>
<evidence type="ECO:0000313" key="5">
    <source>
        <dbReference type="Proteomes" id="UP000045842"/>
    </source>
</evidence>
<gene>
    <name evidence="2" type="ORF">ERS007679_04014</name>
    <name evidence="1" type="ORF">ERS007681_04037</name>
    <name evidence="3" type="ORF">ERS007720_04139</name>
</gene>
<protein>
    <submittedName>
        <fullName evidence="1">Uncharacterized protein</fullName>
    </submittedName>
</protein>